<evidence type="ECO:0000256" key="1">
    <source>
        <dbReference type="ARBA" id="ARBA00010641"/>
    </source>
</evidence>
<dbReference type="NCBIfam" id="TIGR02937">
    <property type="entry name" value="sigma70-ECF"/>
    <property type="match status" value="1"/>
</dbReference>
<name>A0A2H0V9C0_9BACT</name>
<evidence type="ECO:0000259" key="7">
    <source>
        <dbReference type="Pfam" id="PF08281"/>
    </source>
</evidence>
<evidence type="ECO:0000256" key="3">
    <source>
        <dbReference type="ARBA" id="ARBA00023082"/>
    </source>
</evidence>
<accession>A0A2H0V9C0</accession>
<evidence type="ECO:0000256" key="2">
    <source>
        <dbReference type="ARBA" id="ARBA00023015"/>
    </source>
</evidence>
<dbReference type="Pfam" id="PF08281">
    <property type="entry name" value="Sigma70_r4_2"/>
    <property type="match status" value="1"/>
</dbReference>
<dbReference type="Pfam" id="PF04542">
    <property type="entry name" value="Sigma70_r2"/>
    <property type="match status" value="1"/>
</dbReference>
<dbReference type="EMBL" id="PFAL01000013">
    <property type="protein sequence ID" value="PIR95663.1"/>
    <property type="molecule type" value="Genomic_DNA"/>
</dbReference>
<dbReference type="AlphaFoldDB" id="A0A2H0V9C0"/>
<keyword evidence="4" id="KW-0238">DNA-binding</keyword>
<dbReference type="SUPFAM" id="SSF88946">
    <property type="entry name" value="Sigma2 domain of RNA polymerase sigma factors"/>
    <property type="match status" value="1"/>
</dbReference>
<dbReference type="InterPro" id="IPR014284">
    <property type="entry name" value="RNA_pol_sigma-70_dom"/>
</dbReference>
<dbReference type="GO" id="GO:0003677">
    <property type="term" value="F:DNA binding"/>
    <property type="evidence" value="ECO:0007669"/>
    <property type="project" value="UniProtKB-KW"/>
</dbReference>
<dbReference type="InterPro" id="IPR013249">
    <property type="entry name" value="RNA_pol_sigma70_r4_t2"/>
</dbReference>
<feature type="domain" description="RNA polymerase sigma-70 region 2" evidence="6">
    <location>
        <begin position="30"/>
        <end position="95"/>
    </location>
</feature>
<evidence type="ECO:0000313" key="9">
    <source>
        <dbReference type="Proteomes" id="UP000229972"/>
    </source>
</evidence>
<dbReference type="GO" id="GO:0016987">
    <property type="term" value="F:sigma factor activity"/>
    <property type="evidence" value="ECO:0007669"/>
    <property type="project" value="UniProtKB-KW"/>
</dbReference>
<evidence type="ECO:0000313" key="8">
    <source>
        <dbReference type="EMBL" id="PIR95663.1"/>
    </source>
</evidence>
<dbReference type="InterPro" id="IPR039425">
    <property type="entry name" value="RNA_pol_sigma-70-like"/>
</dbReference>
<dbReference type="Proteomes" id="UP000229972">
    <property type="component" value="Unassembled WGS sequence"/>
</dbReference>
<dbReference type="InterPro" id="IPR013325">
    <property type="entry name" value="RNA_pol_sigma_r2"/>
</dbReference>
<protein>
    <recommendedName>
        <fullName evidence="10">RNA polymerase subunit sigma-24</fullName>
    </recommendedName>
</protein>
<dbReference type="CDD" id="cd06171">
    <property type="entry name" value="Sigma70_r4"/>
    <property type="match status" value="1"/>
</dbReference>
<dbReference type="InterPro" id="IPR036388">
    <property type="entry name" value="WH-like_DNA-bd_sf"/>
</dbReference>
<keyword evidence="2" id="KW-0805">Transcription regulation</keyword>
<organism evidence="8 9">
    <name type="scientific">Candidatus Falkowbacteria bacterium CG10_big_fil_rev_8_21_14_0_10_37_18</name>
    <dbReference type="NCBI Taxonomy" id="1974562"/>
    <lineage>
        <taxon>Bacteria</taxon>
        <taxon>Candidatus Falkowiibacteriota</taxon>
    </lineage>
</organism>
<gene>
    <name evidence="8" type="ORF">COT93_01370</name>
</gene>
<dbReference type="SUPFAM" id="SSF88659">
    <property type="entry name" value="Sigma3 and sigma4 domains of RNA polymerase sigma factors"/>
    <property type="match status" value="1"/>
</dbReference>
<dbReference type="PANTHER" id="PTHR43133:SF8">
    <property type="entry name" value="RNA POLYMERASE SIGMA FACTOR HI_1459-RELATED"/>
    <property type="match status" value="1"/>
</dbReference>
<keyword evidence="5" id="KW-0804">Transcription</keyword>
<dbReference type="Gene3D" id="1.10.10.10">
    <property type="entry name" value="Winged helix-like DNA-binding domain superfamily/Winged helix DNA-binding domain"/>
    <property type="match status" value="1"/>
</dbReference>
<reference evidence="9" key="1">
    <citation type="submission" date="2017-09" db="EMBL/GenBank/DDBJ databases">
        <title>Depth-based differentiation of microbial function through sediment-hosted aquifers and enrichment of novel symbionts in the deep terrestrial subsurface.</title>
        <authorList>
            <person name="Probst A.J."/>
            <person name="Ladd B."/>
            <person name="Jarett J.K."/>
            <person name="Geller-Mcgrath D.E."/>
            <person name="Sieber C.M.K."/>
            <person name="Emerson J.B."/>
            <person name="Anantharaman K."/>
            <person name="Thomas B.C."/>
            <person name="Malmstrom R."/>
            <person name="Stieglmeier M."/>
            <person name="Klingl A."/>
            <person name="Woyke T."/>
            <person name="Ryan C.M."/>
            <person name="Banfield J.F."/>
        </authorList>
    </citation>
    <scope>NUCLEOTIDE SEQUENCE [LARGE SCALE GENOMIC DNA]</scope>
</reference>
<comment type="similarity">
    <text evidence="1">Belongs to the sigma-70 factor family. ECF subfamily.</text>
</comment>
<dbReference type="GO" id="GO:0006352">
    <property type="term" value="P:DNA-templated transcription initiation"/>
    <property type="evidence" value="ECO:0007669"/>
    <property type="project" value="InterPro"/>
</dbReference>
<keyword evidence="3" id="KW-0731">Sigma factor</keyword>
<dbReference type="InterPro" id="IPR013324">
    <property type="entry name" value="RNA_pol_sigma_r3/r4-like"/>
</dbReference>
<sequence length="193" mass="22361">MAINFVRKFKSRQILGRLKSHDKEAFIKVYDASVDDIYRFVYFKIGHKEEAKDLTSMIFLKAWNHIQSNTLEDAKTLRALLYKIARNTIIDYYRESGNKLTASLDDEDHKIEIVDDAPAPAARLDQATDVDLIKRQLPLLKEEYREVIIMKFINDLSLEEIADISGKTKGNVRVLLHRALNALRELVEKEGRL</sequence>
<feature type="domain" description="RNA polymerase sigma factor 70 region 4 type 2" evidence="7">
    <location>
        <begin position="133"/>
        <end position="183"/>
    </location>
</feature>
<evidence type="ECO:0000256" key="5">
    <source>
        <dbReference type="ARBA" id="ARBA00023163"/>
    </source>
</evidence>
<evidence type="ECO:0008006" key="10">
    <source>
        <dbReference type="Google" id="ProtNLM"/>
    </source>
</evidence>
<dbReference type="InterPro" id="IPR007627">
    <property type="entry name" value="RNA_pol_sigma70_r2"/>
</dbReference>
<evidence type="ECO:0000259" key="6">
    <source>
        <dbReference type="Pfam" id="PF04542"/>
    </source>
</evidence>
<proteinExistence type="inferred from homology"/>
<evidence type="ECO:0000256" key="4">
    <source>
        <dbReference type="ARBA" id="ARBA00023125"/>
    </source>
</evidence>
<comment type="caution">
    <text evidence="8">The sequence shown here is derived from an EMBL/GenBank/DDBJ whole genome shotgun (WGS) entry which is preliminary data.</text>
</comment>
<dbReference type="Gene3D" id="1.10.1740.10">
    <property type="match status" value="1"/>
</dbReference>
<dbReference type="PANTHER" id="PTHR43133">
    <property type="entry name" value="RNA POLYMERASE ECF-TYPE SIGMA FACTO"/>
    <property type="match status" value="1"/>
</dbReference>